<protein>
    <submittedName>
        <fullName evidence="1">Uncharacterized protein</fullName>
    </submittedName>
</protein>
<gene>
    <name evidence="1" type="ORF">JIN81_07625</name>
</gene>
<dbReference type="Proteomes" id="UP000658278">
    <property type="component" value="Unassembled WGS sequence"/>
</dbReference>
<keyword evidence="2" id="KW-1185">Reference proteome</keyword>
<sequence>MGLSSPALRIRGQLDCRSGPHQVGIDAQDDCVVIRIGGWRTLFHLHRYRHHVEHLLDQLSGGSNLFQSFDVPTILALKRRPFGKIILKKGRPAIQLTPLLGLVRRV</sequence>
<proteinExistence type="predicted"/>
<name>A0A934RA82_9BACT</name>
<evidence type="ECO:0000313" key="2">
    <source>
        <dbReference type="Proteomes" id="UP000658278"/>
    </source>
</evidence>
<reference evidence="1" key="1">
    <citation type="submission" date="2021-01" db="EMBL/GenBank/DDBJ databases">
        <title>Modified the classification status of verrucomicrobia.</title>
        <authorList>
            <person name="Feng X."/>
        </authorList>
    </citation>
    <scope>NUCLEOTIDE SEQUENCE</scope>
    <source>
        <strain evidence="1">KCTC 22201</strain>
    </source>
</reference>
<accession>A0A934RA82</accession>
<organism evidence="1 2">
    <name type="scientific">Haloferula rosea</name>
    <dbReference type="NCBI Taxonomy" id="490093"/>
    <lineage>
        <taxon>Bacteria</taxon>
        <taxon>Pseudomonadati</taxon>
        <taxon>Verrucomicrobiota</taxon>
        <taxon>Verrucomicrobiia</taxon>
        <taxon>Verrucomicrobiales</taxon>
        <taxon>Verrucomicrobiaceae</taxon>
        <taxon>Haloferula</taxon>
    </lineage>
</organism>
<evidence type="ECO:0000313" key="1">
    <source>
        <dbReference type="EMBL" id="MBK1826883.1"/>
    </source>
</evidence>
<comment type="caution">
    <text evidence="1">The sequence shown here is derived from an EMBL/GenBank/DDBJ whole genome shotgun (WGS) entry which is preliminary data.</text>
</comment>
<dbReference type="EMBL" id="JAENII010000004">
    <property type="protein sequence ID" value="MBK1826883.1"/>
    <property type="molecule type" value="Genomic_DNA"/>
</dbReference>
<dbReference type="AlphaFoldDB" id="A0A934RA82"/>
<dbReference type="RefSeq" id="WP_234044565.1">
    <property type="nucleotide sequence ID" value="NZ_JAENII010000004.1"/>
</dbReference>